<dbReference type="InterPro" id="IPR014718">
    <property type="entry name" value="GH-type_carb-bd"/>
</dbReference>
<dbReference type="Gene3D" id="2.70.98.10">
    <property type="match status" value="1"/>
</dbReference>
<sequence>MMKYLLSIFIMLLTCVHAMAATERISSPDGRIRLEVNTDDTLRMRVSYGDEQVLLNSPLCLQLQQEWLGVRPKVKSIRRKLINRQLVNVVPIKNAVTNDEAQQLTIAFAGNYSVEFRVYNNGVAYRFVIDKKGKVDVTDELMTLCFPSATKAHISKTRGFWTSYEEPYTHLALADYKVQDDMSYLPVLMETARGTKLLLSESDVRDYPAMFVKSTGNNGLTSIFPKAPAAWEPLGDRGFNVTSESPFIARTEGKRSLPWRFLVIGDDKTIAANEMERVLGGQCKLTDTSWIKPGKVSWDWWNHWTIWNVDFETGINNQTYQYFIDFAAKYGIEYILLDEGWNKDVRNPFITRDEIDVKQLVEYGRQRGVGVILWLAWLTVENHMDLIKYYADMGVSGLKIDFMDHSDQWMVNFYERVASECAKHKLMVDFHGSFKPAGLEIRYPNVISYEGVRGLENGGGCHPDNTIWLPFIRNAVGGMDFTPGSMASAQPEDNHGSGSLPMGSGTRAYQMAMYVCFESGLQMLADSPTRYMREDECTRYIASVPTTWDESRVLSAKAGDHYVVARRKGDKWYIGAMTGGKPQQLTVSLDFLKGKGMLTGFRDGRNAHRIAVDYQRFQQQVSPTDKLTLNLVRNGGWCCVIE</sequence>
<reference evidence="10 11" key="1">
    <citation type="submission" date="2016-11" db="EMBL/GenBank/DDBJ databases">
        <authorList>
            <person name="Jaros S."/>
            <person name="Januszkiewicz K."/>
            <person name="Wedrychowicz H."/>
        </authorList>
    </citation>
    <scope>NUCLEOTIDE SEQUENCE [LARGE SCALE GENOMIC DNA]</scope>
    <source>
        <strain evidence="10 11">KHT3</strain>
    </source>
</reference>
<evidence type="ECO:0000256" key="3">
    <source>
        <dbReference type="ARBA" id="ARBA00022801"/>
    </source>
</evidence>
<evidence type="ECO:0000256" key="1">
    <source>
        <dbReference type="ARBA" id="ARBA00001913"/>
    </source>
</evidence>
<keyword evidence="4" id="KW-0106">Calcium</keyword>
<dbReference type="Gene3D" id="3.20.20.70">
    <property type="entry name" value="Aldolase class I"/>
    <property type="match status" value="1"/>
</dbReference>
<evidence type="ECO:0000256" key="5">
    <source>
        <dbReference type="ARBA" id="ARBA00023295"/>
    </source>
</evidence>
<dbReference type="InterPro" id="IPR013785">
    <property type="entry name" value="Aldolase_TIM"/>
</dbReference>
<dbReference type="Pfam" id="PF14509">
    <property type="entry name" value="GH97_C"/>
    <property type="match status" value="1"/>
</dbReference>
<keyword evidence="6" id="KW-0732">Signal</keyword>
<evidence type="ECO:0000259" key="7">
    <source>
        <dbReference type="Pfam" id="PF10566"/>
    </source>
</evidence>
<feature type="domain" description="Glycosyl-hydrolase 97 C-terminal oligomerisation" evidence="9">
    <location>
        <begin position="547"/>
        <end position="641"/>
    </location>
</feature>
<evidence type="ECO:0000259" key="9">
    <source>
        <dbReference type="Pfam" id="PF14509"/>
    </source>
</evidence>
<dbReference type="RefSeq" id="WP_073207116.1">
    <property type="nucleotide sequence ID" value="NZ_FRBD01000008.1"/>
</dbReference>
<comment type="subunit">
    <text evidence="2">Monomer.</text>
</comment>
<gene>
    <name evidence="10" type="ORF">SAMN05216463_10828</name>
</gene>
<comment type="cofactor">
    <cofactor evidence="1">
        <name>Ca(2+)</name>
        <dbReference type="ChEBI" id="CHEBI:29108"/>
    </cofactor>
</comment>
<evidence type="ECO:0000259" key="8">
    <source>
        <dbReference type="Pfam" id="PF14508"/>
    </source>
</evidence>
<feature type="domain" description="Glycosyl-hydrolase 97 catalytic" evidence="7">
    <location>
        <begin position="300"/>
        <end position="452"/>
    </location>
</feature>
<protein>
    <submittedName>
        <fullName evidence="10">Alpha-glucosidase</fullName>
    </submittedName>
</protein>
<evidence type="ECO:0000256" key="2">
    <source>
        <dbReference type="ARBA" id="ARBA00011245"/>
    </source>
</evidence>
<dbReference type="PANTHER" id="PTHR35803">
    <property type="entry name" value="GLUCAN 1,4-ALPHA-GLUCOSIDASE SUSB-RELATED"/>
    <property type="match status" value="1"/>
</dbReference>
<evidence type="ECO:0000256" key="6">
    <source>
        <dbReference type="SAM" id="SignalP"/>
    </source>
</evidence>
<feature type="domain" description="Glycosyl-hydrolase 97 N-terminal" evidence="8">
    <location>
        <begin position="25"/>
        <end position="276"/>
    </location>
</feature>
<dbReference type="Gene3D" id="2.60.40.1180">
    <property type="entry name" value="Golgi alpha-mannosidase II"/>
    <property type="match status" value="1"/>
</dbReference>
<keyword evidence="3" id="KW-0378">Hydrolase</keyword>
<dbReference type="PANTHER" id="PTHR35803:SF2">
    <property type="entry name" value="RETAINING ALPHA-GALACTOSIDASE"/>
    <property type="match status" value="1"/>
</dbReference>
<feature type="chain" id="PRO_5012793832" evidence="6">
    <location>
        <begin position="21"/>
        <end position="642"/>
    </location>
</feature>
<name>A0A1M6U5I4_XYLRU</name>
<dbReference type="EMBL" id="FRBD01000008">
    <property type="protein sequence ID" value="SHK64401.1"/>
    <property type="molecule type" value="Genomic_DNA"/>
</dbReference>
<proteinExistence type="predicted"/>
<dbReference type="Pfam" id="PF14508">
    <property type="entry name" value="GH97_N"/>
    <property type="match status" value="1"/>
</dbReference>
<dbReference type="SUPFAM" id="SSF51445">
    <property type="entry name" value="(Trans)glycosidases"/>
    <property type="match status" value="1"/>
</dbReference>
<dbReference type="InterPro" id="IPR013780">
    <property type="entry name" value="Glyco_hydro_b"/>
</dbReference>
<dbReference type="GO" id="GO:0030246">
    <property type="term" value="F:carbohydrate binding"/>
    <property type="evidence" value="ECO:0007669"/>
    <property type="project" value="InterPro"/>
</dbReference>
<dbReference type="Pfam" id="PF10566">
    <property type="entry name" value="Glyco_hydro_97"/>
    <property type="match status" value="1"/>
</dbReference>
<dbReference type="InterPro" id="IPR052720">
    <property type="entry name" value="Glycosyl_hydrolase_97"/>
</dbReference>
<dbReference type="AlphaFoldDB" id="A0A1M6U5I4"/>
<accession>A0A1M6U5I4</accession>
<dbReference type="InterPro" id="IPR017853">
    <property type="entry name" value="GH"/>
</dbReference>
<keyword evidence="5" id="KW-0326">Glycosidase</keyword>
<organism evidence="10 11">
    <name type="scientific">Xylanibacter ruminicola</name>
    <name type="common">Prevotella ruminicola</name>
    <dbReference type="NCBI Taxonomy" id="839"/>
    <lineage>
        <taxon>Bacteria</taxon>
        <taxon>Pseudomonadati</taxon>
        <taxon>Bacteroidota</taxon>
        <taxon>Bacteroidia</taxon>
        <taxon>Bacteroidales</taxon>
        <taxon>Prevotellaceae</taxon>
        <taxon>Xylanibacter</taxon>
    </lineage>
</organism>
<evidence type="ECO:0000256" key="4">
    <source>
        <dbReference type="ARBA" id="ARBA00022837"/>
    </source>
</evidence>
<dbReference type="InterPro" id="IPR029483">
    <property type="entry name" value="GH97_C"/>
</dbReference>
<feature type="signal peptide" evidence="6">
    <location>
        <begin position="1"/>
        <end position="20"/>
    </location>
</feature>
<dbReference type="InterPro" id="IPR019563">
    <property type="entry name" value="GH97_catalytic"/>
</dbReference>
<dbReference type="InterPro" id="IPR029486">
    <property type="entry name" value="GH97_N"/>
</dbReference>
<evidence type="ECO:0000313" key="11">
    <source>
        <dbReference type="Proteomes" id="UP000184130"/>
    </source>
</evidence>
<dbReference type="GO" id="GO:0016798">
    <property type="term" value="F:hydrolase activity, acting on glycosyl bonds"/>
    <property type="evidence" value="ECO:0007669"/>
    <property type="project" value="UniProtKB-KW"/>
</dbReference>
<dbReference type="Proteomes" id="UP000184130">
    <property type="component" value="Unassembled WGS sequence"/>
</dbReference>
<evidence type="ECO:0000313" key="10">
    <source>
        <dbReference type="EMBL" id="SHK64401.1"/>
    </source>
</evidence>